<dbReference type="AlphaFoldDB" id="A0A0U0ZQY5"/>
<gene>
    <name evidence="1" type="ORF">ERS075579_03967</name>
</gene>
<accession>A0A0U0ZQY5</accession>
<evidence type="ECO:0000313" key="2">
    <source>
        <dbReference type="Proteomes" id="UP000045782"/>
    </source>
</evidence>
<dbReference type="EMBL" id="CSWP01000009">
    <property type="protein sequence ID" value="CPV66250.1"/>
    <property type="molecule type" value="Genomic_DNA"/>
</dbReference>
<protein>
    <submittedName>
        <fullName evidence="1">Uncharacterized protein</fullName>
    </submittedName>
</protein>
<organism evidence="1 2">
    <name type="scientific">Mycobacteroides abscessus</name>
    <dbReference type="NCBI Taxonomy" id="36809"/>
    <lineage>
        <taxon>Bacteria</taxon>
        <taxon>Bacillati</taxon>
        <taxon>Actinomycetota</taxon>
        <taxon>Actinomycetes</taxon>
        <taxon>Mycobacteriales</taxon>
        <taxon>Mycobacteriaceae</taxon>
        <taxon>Mycobacteroides</taxon>
    </lineage>
</organism>
<proteinExistence type="predicted"/>
<evidence type="ECO:0000313" key="1">
    <source>
        <dbReference type="EMBL" id="CPV66250.1"/>
    </source>
</evidence>
<reference evidence="1 2" key="1">
    <citation type="submission" date="2015-03" db="EMBL/GenBank/DDBJ databases">
        <authorList>
            <person name="Murphy D."/>
        </authorList>
    </citation>
    <scope>NUCLEOTIDE SEQUENCE [LARGE SCALE GENOMIC DNA]</scope>
    <source>
        <strain evidence="1 2">PAP088</strain>
    </source>
</reference>
<sequence length="59" mass="7011">MRSHFDLGSIWDSKDGKRSVIVVDSDHRYIGYRNIDTGRYSRIERHGLRNRYVWRGADA</sequence>
<dbReference type="Proteomes" id="UP000045782">
    <property type="component" value="Unassembled WGS sequence"/>
</dbReference>
<name>A0A0U0ZQY5_9MYCO</name>